<feature type="region of interest" description="Disordered" evidence="2">
    <location>
        <begin position="303"/>
        <end position="421"/>
    </location>
</feature>
<proteinExistence type="predicted"/>
<gene>
    <name evidence="4" type="ORF">Bca52824_027915</name>
</gene>
<dbReference type="InterPro" id="IPR005135">
    <property type="entry name" value="Endo/exonuclease/phosphatase"/>
</dbReference>
<feature type="compositionally biased region" description="Basic and acidic residues" evidence="2">
    <location>
        <begin position="399"/>
        <end position="421"/>
    </location>
</feature>
<dbReference type="GO" id="GO:0008270">
    <property type="term" value="F:zinc ion binding"/>
    <property type="evidence" value="ECO:0007669"/>
    <property type="project" value="UniProtKB-KW"/>
</dbReference>
<accession>A0A8X8ANZ4</accession>
<evidence type="ECO:0000313" key="4">
    <source>
        <dbReference type="EMBL" id="KAG2308167.1"/>
    </source>
</evidence>
<comment type="caution">
    <text evidence="4">The sequence shown here is derived from an EMBL/GenBank/DDBJ whole genome shotgun (WGS) entry which is preliminary data.</text>
</comment>
<dbReference type="InterPro" id="IPR040256">
    <property type="entry name" value="At4g02000-like"/>
</dbReference>
<reference evidence="4 5" key="1">
    <citation type="submission" date="2020-02" db="EMBL/GenBank/DDBJ databases">
        <authorList>
            <person name="Ma Q."/>
            <person name="Huang Y."/>
            <person name="Song X."/>
            <person name="Pei D."/>
        </authorList>
    </citation>
    <scope>NUCLEOTIDE SEQUENCE [LARGE SCALE GENOMIC DNA]</scope>
    <source>
        <strain evidence="4">Sxm20200214</strain>
        <tissue evidence="4">Leaf</tissue>
    </source>
</reference>
<sequence length="737" mass="82668">MAFGSSENLLSAQVSLDAPKAAASVGLEFPRISAHDVSLSNKETEIKLQASSIPSSIPAANVLMYAQRFKSSLRNLKKISNPTFLEDGTPVVQAPEDDHLVAHFHGRMPHQGKVFANLNPVWEKFGSITIRKVSETCCLILVPFVQTRDWVLEVGYWQAGNVAFSVFPWSSDGNLAAHELTFAPTWAILKNVPPQLYSLAGISVVASGIGEPLHTKKSRFDPYHFGDTKVKVEINLETPPPEIVEVCDSVGNSVRINVEYPRLPPKCLNCGRFGHFLNRCNRPLLKGGKFKDHKKTGGLAVVNTASELTQDKVPSEKDQVQENEAPGAQEITREEENKQSYRLKRRARSKSKRRARSRSRARALSSPTEVIGSEVLAQGRTAEVASEENPPMRIPKATEVTDTKKTRSNKEGSSEAEPKGKDIASWNVRGLNGDDRQRVVNRWLRNLGYLVVALVETHVQEENFQEVVQKVSHCRRFDNNYSEANGGRIWILWVPLISVITYWKSEMMMLCGITDPRSGNYCTVAFVYAHNTEIQRRELWADLVRFASHPLVVASPFLVLGDFNQILTADEHFSLISYPLPIRGMSEFRDCLDESNLSDIVIRGVFFTWSNKRPEDPIIRKLDKALGNEKWIEVFPSAFGSFDVPGDSDHSPCIVELAGEEVVRRSSFKYFSFLATHSCFMMEMKKTWAEEVQVGSKLFTLGQRLKKVIKLCMKLNKEGFGNIQQKASDAMQALKEV</sequence>
<dbReference type="InterPro" id="IPR036691">
    <property type="entry name" value="Endo/exonu/phosph_ase_sf"/>
</dbReference>
<dbReference type="Gene3D" id="3.60.10.10">
    <property type="entry name" value="Endonuclease/exonuclease/phosphatase"/>
    <property type="match status" value="1"/>
</dbReference>
<feature type="compositionally biased region" description="Basic residues" evidence="2">
    <location>
        <begin position="341"/>
        <end position="361"/>
    </location>
</feature>
<dbReference type="Pfam" id="PF14111">
    <property type="entry name" value="DUF4283"/>
    <property type="match status" value="1"/>
</dbReference>
<keyword evidence="5" id="KW-1185">Reference proteome</keyword>
<keyword evidence="1" id="KW-0862">Zinc</keyword>
<organism evidence="4 5">
    <name type="scientific">Brassica carinata</name>
    <name type="common">Ethiopian mustard</name>
    <name type="synonym">Abyssinian cabbage</name>
    <dbReference type="NCBI Taxonomy" id="52824"/>
    <lineage>
        <taxon>Eukaryota</taxon>
        <taxon>Viridiplantae</taxon>
        <taxon>Streptophyta</taxon>
        <taxon>Embryophyta</taxon>
        <taxon>Tracheophyta</taxon>
        <taxon>Spermatophyta</taxon>
        <taxon>Magnoliopsida</taxon>
        <taxon>eudicotyledons</taxon>
        <taxon>Gunneridae</taxon>
        <taxon>Pentapetalae</taxon>
        <taxon>rosids</taxon>
        <taxon>malvids</taxon>
        <taxon>Brassicales</taxon>
        <taxon>Brassicaceae</taxon>
        <taxon>Brassiceae</taxon>
        <taxon>Brassica</taxon>
    </lineage>
</organism>
<dbReference type="OrthoDB" id="1112099at2759"/>
<evidence type="ECO:0000259" key="3">
    <source>
        <dbReference type="PROSITE" id="PS50158"/>
    </source>
</evidence>
<evidence type="ECO:0000256" key="1">
    <source>
        <dbReference type="PROSITE-ProRule" id="PRU00047"/>
    </source>
</evidence>
<dbReference type="InterPro" id="IPR025558">
    <property type="entry name" value="DUF4283"/>
</dbReference>
<dbReference type="PANTHER" id="PTHR31286">
    <property type="entry name" value="GLYCINE-RICH CELL WALL STRUCTURAL PROTEIN 1.8-LIKE"/>
    <property type="match status" value="1"/>
</dbReference>
<dbReference type="GO" id="GO:0003676">
    <property type="term" value="F:nucleic acid binding"/>
    <property type="evidence" value="ECO:0007669"/>
    <property type="project" value="InterPro"/>
</dbReference>
<dbReference type="AlphaFoldDB" id="A0A8X8ANZ4"/>
<dbReference type="Pfam" id="PF03372">
    <property type="entry name" value="Exo_endo_phos"/>
    <property type="match status" value="1"/>
</dbReference>
<dbReference type="InterPro" id="IPR001878">
    <property type="entry name" value="Znf_CCHC"/>
</dbReference>
<evidence type="ECO:0000313" key="5">
    <source>
        <dbReference type="Proteomes" id="UP000886595"/>
    </source>
</evidence>
<dbReference type="SUPFAM" id="SSF56219">
    <property type="entry name" value="DNase I-like"/>
    <property type="match status" value="1"/>
</dbReference>
<dbReference type="EMBL" id="JAAMPC010000006">
    <property type="protein sequence ID" value="KAG2308167.1"/>
    <property type="molecule type" value="Genomic_DNA"/>
</dbReference>
<dbReference type="Proteomes" id="UP000886595">
    <property type="component" value="Unassembled WGS sequence"/>
</dbReference>
<protein>
    <recommendedName>
        <fullName evidence="3">CCHC-type domain-containing protein</fullName>
    </recommendedName>
</protein>
<feature type="compositionally biased region" description="Basic and acidic residues" evidence="2">
    <location>
        <begin position="309"/>
        <end position="320"/>
    </location>
</feature>
<name>A0A8X8ANZ4_BRACI</name>
<dbReference type="GO" id="GO:0003824">
    <property type="term" value="F:catalytic activity"/>
    <property type="evidence" value="ECO:0007669"/>
    <property type="project" value="InterPro"/>
</dbReference>
<dbReference type="PANTHER" id="PTHR31286:SF181">
    <property type="entry name" value="ZINC KNUCKLE (CCHC-TYPE) FAMILY PROTEIN"/>
    <property type="match status" value="1"/>
</dbReference>
<evidence type="ECO:0000256" key="2">
    <source>
        <dbReference type="SAM" id="MobiDB-lite"/>
    </source>
</evidence>
<keyword evidence="1" id="KW-0479">Metal-binding</keyword>
<dbReference type="PROSITE" id="PS50158">
    <property type="entry name" value="ZF_CCHC"/>
    <property type="match status" value="1"/>
</dbReference>
<keyword evidence="1" id="KW-0863">Zinc-finger</keyword>
<feature type="domain" description="CCHC-type" evidence="3">
    <location>
        <begin position="266"/>
        <end position="280"/>
    </location>
</feature>